<reference evidence="1" key="1">
    <citation type="journal article" date="2020" name="Nature">
        <title>Giant virus diversity and host interactions through global metagenomics.</title>
        <authorList>
            <person name="Schulz F."/>
            <person name="Roux S."/>
            <person name="Paez-Espino D."/>
            <person name="Jungbluth S."/>
            <person name="Walsh D.A."/>
            <person name="Denef V.J."/>
            <person name="McMahon K.D."/>
            <person name="Konstantinidis K.T."/>
            <person name="Eloe-Fadrosh E.A."/>
            <person name="Kyrpides N.C."/>
            <person name="Woyke T."/>
        </authorList>
    </citation>
    <scope>NUCLEOTIDE SEQUENCE</scope>
    <source>
        <strain evidence="1">GVMAG-S-1029409-49</strain>
    </source>
</reference>
<protein>
    <submittedName>
        <fullName evidence="1">Uncharacterized protein</fullName>
    </submittedName>
</protein>
<organism evidence="1">
    <name type="scientific">viral metagenome</name>
    <dbReference type="NCBI Taxonomy" id="1070528"/>
    <lineage>
        <taxon>unclassified sequences</taxon>
        <taxon>metagenomes</taxon>
        <taxon>organismal metagenomes</taxon>
    </lineage>
</organism>
<proteinExistence type="predicted"/>
<name>A0A6C0LZ11_9ZZZZ</name>
<sequence>MCVTMSQKIQDAETMCSDAHNPLYIKGIKMLKEICMNSLIDVRTRVQAYRKLLSIDINHAIDAVARFRDSIPHLPGDAQIHMVEFIRELSQLSNLDPYERITCAICVFNNRFIEYCYPMFEFLMYDPSLLITYRVEASRFLIYSEIDTYTKGVNEVLLSIIKDVSYPSEYRYNIIAGFITTTGISTIFNTAKLNVAYNEELCHNLQTAFFFNDKNGVRERILSGQHILQMDISSEENKRSVANTLLHIAKTYDASTYVVATHQPRIQPTNSNVDVKADAADVVLRLGTPEEIEQARAIIADLGRVIYDEHGNRIRDTTSIYDNMQNVHTSSVQDSVDEFIIKLINETKARGVENYAQIHSQITDFIYHYNICPEQRLKAFKAIDRISIDTATFSKCKVSSAELLVHIWHRILKYEDKEIKYTLQKRLVDELIDMNDTCSSGHSARLSNVLSGYGFDLHISFEEQVVANVKARINARIKLLSEDDQVNVAMGVMENASDDDRLAYTTFIDDVLPSIRTELADEFVDGGYIKSSDFDAYFAKAALIMR</sequence>
<evidence type="ECO:0000313" key="1">
    <source>
        <dbReference type="EMBL" id="QHU35620.1"/>
    </source>
</evidence>
<dbReference type="AlphaFoldDB" id="A0A6C0LZ11"/>
<dbReference type="EMBL" id="MN740610">
    <property type="protein sequence ID" value="QHU35620.1"/>
    <property type="molecule type" value="Genomic_DNA"/>
</dbReference>
<accession>A0A6C0LZ11</accession>